<evidence type="ECO:0000256" key="1">
    <source>
        <dbReference type="SAM" id="MobiDB-lite"/>
    </source>
</evidence>
<dbReference type="EMBL" id="JAFNEN010000556">
    <property type="protein sequence ID" value="KAG8180683.1"/>
    <property type="molecule type" value="Genomic_DNA"/>
</dbReference>
<protein>
    <submittedName>
        <fullName evidence="2">Uncharacterized protein</fullName>
    </submittedName>
</protein>
<organism evidence="2 3">
    <name type="scientific">Oedothorax gibbosus</name>
    <dbReference type="NCBI Taxonomy" id="931172"/>
    <lineage>
        <taxon>Eukaryota</taxon>
        <taxon>Metazoa</taxon>
        <taxon>Ecdysozoa</taxon>
        <taxon>Arthropoda</taxon>
        <taxon>Chelicerata</taxon>
        <taxon>Arachnida</taxon>
        <taxon>Araneae</taxon>
        <taxon>Araneomorphae</taxon>
        <taxon>Entelegynae</taxon>
        <taxon>Araneoidea</taxon>
        <taxon>Linyphiidae</taxon>
        <taxon>Erigoninae</taxon>
        <taxon>Oedothorax</taxon>
    </lineage>
</organism>
<evidence type="ECO:0000313" key="2">
    <source>
        <dbReference type="EMBL" id="KAG8180683.1"/>
    </source>
</evidence>
<feature type="region of interest" description="Disordered" evidence="1">
    <location>
        <begin position="1"/>
        <end position="22"/>
    </location>
</feature>
<dbReference type="Proteomes" id="UP000827092">
    <property type="component" value="Unassembled WGS sequence"/>
</dbReference>
<accession>A0AAV6UA03</accession>
<feature type="region of interest" description="Disordered" evidence="1">
    <location>
        <begin position="89"/>
        <end position="140"/>
    </location>
</feature>
<gene>
    <name evidence="2" type="ORF">JTE90_006739</name>
</gene>
<keyword evidence="3" id="KW-1185">Reference proteome</keyword>
<evidence type="ECO:0000313" key="3">
    <source>
        <dbReference type="Proteomes" id="UP000827092"/>
    </source>
</evidence>
<comment type="caution">
    <text evidence="2">The sequence shown here is derived from an EMBL/GenBank/DDBJ whole genome shotgun (WGS) entry which is preliminary data.</text>
</comment>
<proteinExistence type="predicted"/>
<dbReference type="AlphaFoldDB" id="A0AAV6UA03"/>
<name>A0AAV6UA03_9ARAC</name>
<sequence>MKDHQVRMENASSNNGGFGVLSGSSFRQEDATQLKSIKIQPGILRSGGDWSTIMAFVFTRVSAPQWPKSPVGQPPTRFLRHSQSSWLQTPSIEPSVSARRGGSNWGSKKDTISSSSRQKRLGVGRASAHVDPPEGGTACTTHDTPPSLLCLYRVKVQRDLIGKLSSQLMSTWWIPWQIGLVYISQPPETRLSVPAAIKLGIFLLDVGV</sequence>
<reference evidence="2 3" key="1">
    <citation type="journal article" date="2022" name="Nat. Ecol. Evol.">
        <title>A masculinizing supergene underlies an exaggerated male reproductive morph in a spider.</title>
        <authorList>
            <person name="Hendrickx F."/>
            <person name="De Corte Z."/>
            <person name="Sonet G."/>
            <person name="Van Belleghem S.M."/>
            <person name="Kostlbacher S."/>
            <person name="Vangestel C."/>
        </authorList>
    </citation>
    <scope>NUCLEOTIDE SEQUENCE [LARGE SCALE GENOMIC DNA]</scope>
    <source>
        <strain evidence="2">W744_W776</strain>
    </source>
</reference>